<name>A0A4S8ZBS7_AURPU</name>
<accession>A0A4S8ZBS7</accession>
<organism evidence="3 4">
    <name type="scientific">Aureobasidium pullulans</name>
    <name type="common">Black yeast</name>
    <name type="synonym">Pullularia pullulans</name>
    <dbReference type="NCBI Taxonomy" id="5580"/>
    <lineage>
        <taxon>Eukaryota</taxon>
        <taxon>Fungi</taxon>
        <taxon>Dikarya</taxon>
        <taxon>Ascomycota</taxon>
        <taxon>Pezizomycotina</taxon>
        <taxon>Dothideomycetes</taxon>
        <taxon>Dothideomycetidae</taxon>
        <taxon>Dothideales</taxon>
        <taxon>Saccotheciaceae</taxon>
        <taxon>Aureobasidium</taxon>
    </lineage>
</organism>
<sequence>MRGVSLPLVDSKLHSPVFIRPMSSPVQVSTGIWTDWSLGQVQGLTVTLRSQDAALLTAFIAIYIQIASSGSWKIVQFIIHQTRASKQNDDEDALFHQQQIILRNSSSPLSALTDLLSMAWAWRRFAASFKRSIVLVLLASVHFAAFAIASLYSSRISSLSSQHMLVESSNCGTWSFSGDFQDEDVQSRVINETITAAAYARGCYNSNRTDGQCGEYVNSRLPWTAYANTTCPFPSGWCRGGDTGAYSMDTGPLESFRALGINSKPSDRITYRKVTTCSPVHVGLLETLEEISSSNPLLEQTGNSTAITVDRLYLGASAFGLLNYTYQYSVESVRDGIGYGLNTFVSNPLERGAWTPVDGLNRADADTSIFFVNQNSIRYDAPVNDLMFKTDLWDQPVGPSLNLGYYYTTILGCIDQHQLCSLPGKDDQGAKCTPLTNYADAISNLTSLSLTEKQTAACGRVARVLKYMNTHYSVYGRGASALRANELVRHGDQASGGATLITSPSLPETHWQTEVNIWFGVGMARLQQAVIDYATGPSDLGSNGTIIPPSPGADQALCHEQRVPKKSGYQNFSILAISIVLLACTLLIALGFAVPTLCARVQKARNEGSRPRLAWILDYTLQLHRMAQEGRGWGDGIWKSCGESVPTLPEKPLGKYVLCPHEQIESVPDGLLDRTSHDSDSNREVITPKMC</sequence>
<dbReference type="Proteomes" id="UP000310421">
    <property type="component" value="Unassembled WGS sequence"/>
</dbReference>
<feature type="transmembrane region" description="Helical" evidence="2">
    <location>
        <begin position="133"/>
        <end position="152"/>
    </location>
</feature>
<evidence type="ECO:0000256" key="2">
    <source>
        <dbReference type="SAM" id="Phobius"/>
    </source>
</evidence>
<reference evidence="3 4" key="1">
    <citation type="submission" date="2018-10" db="EMBL/GenBank/DDBJ databases">
        <title>Fifty Aureobasidium pullulans genomes reveal a recombining polyextremotolerant generalist.</title>
        <authorList>
            <person name="Gostincar C."/>
            <person name="Turk M."/>
            <person name="Zajc J."/>
            <person name="Gunde-Cimerman N."/>
        </authorList>
    </citation>
    <scope>NUCLEOTIDE SEQUENCE [LARGE SCALE GENOMIC DNA]</scope>
    <source>
        <strain evidence="3 4">EXF-10751</strain>
    </source>
</reference>
<dbReference type="EMBL" id="QZAN01000029">
    <property type="protein sequence ID" value="THW63321.1"/>
    <property type="molecule type" value="Genomic_DNA"/>
</dbReference>
<feature type="transmembrane region" description="Helical" evidence="2">
    <location>
        <begin position="53"/>
        <end position="75"/>
    </location>
</feature>
<keyword evidence="2" id="KW-0812">Transmembrane</keyword>
<feature type="compositionally biased region" description="Basic and acidic residues" evidence="1">
    <location>
        <begin position="671"/>
        <end position="683"/>
    </location>
</feature>
<feature type="region of interest" description="Disordered" evidence="1">
    <location>
        <begin position="670"/>
        <end position="691"/>
    </location>
</feature>
<evidence type="ECO:0000256" key="1">
    <source>
        <dbReference type="SAM" id="MobiDB-lite"/>
    </source>
</evidence>
<dbReference type="AlphaFoldDB" id="A0A4S8ZBS7"/>
<comment type="caution">
    <text evidence="3">The sequence shown here is derived from an EMBL/GenBank/DDBJ whole genome shotgun (WGS) entry which is preliminary data.</text>
</comment>
<protein>
    <submittedName>
        <fullName evidence="3">Uncharacterized protein</fullName>
    </submittedName>
</protein>
<evidence type="ECO:0000313" key="4">
    <source>
        <dbReference type="Proteomes" id="UP000310421"/>
    </source>
</evidence>
<proteinExistence type="predicted"/>
<feature type="transmembrane region" description="Helical" evidence="2">
    <location>
        <begin position="572"/>
        <end position="594"/>
    </location>
</feature>
<keyword evidence="2" id="KW-1133">Transmembrane helix</keyword>
<gene>
    <name evidence="3" type="ORF">D6D20_03662</name>
</gene>
<keyword evidence="2" id="KW-0472">Membrane</keyword>
<evidence type="ECO:0000313" key="3">
    <source>
        <dbReference type="EMBL" id="THW63321.1"/>
    </source>
</evidence>